<gene>
    <name evidence="1" type="ORF">S06H3_32489</name>
</gene>
<protein>
    <recommendedName>
        <fullName evidence="2">CRISPR system ring nuclease SSO1393-like domain-containing protein</fullName>
    </recommendedName>
</protein>
<organism evidence="1">
    <name type="scientific">marine sediment metagenome</name>
    <dbReference type="NCBI Taxonomy" id="412755"/>
    <lineage>
        <taxon>unclassified sequences</taxon>
        <taxon>metagenomes</taxon>
        <taxon>ecological metagenomes</taxon>
    </lineage>
</organism>
<accession>X1PFM3</accession>
<evidence type="ECO:0000313" key="1">
    <source>
        <dbReference type="EMBL" id="GAI29689.1"/>
    </source>
</evidence>
<name>X1PFM3_9ZZZZ</name>
<evidence type="ECO:0008006" key="2">
    <source>
        <dbReference type="Google" id="ProtNLM"/>
    </source>
</evidence>
<dbReference type="Gene3D" id="3.40.50.10770">
    <property type="entry name" value="Hypothetical protein VC1899 like domain (Restriction endonuclease-like)"/>
    <property type="match status" value="1"/>
</dbReference>
<feature type="non-terminal residue" evidence="1">
    <location>
        <position position="121"/>
    </location>
</feature>
<dbReference type="AlphaFoldDB" id="X1PFM3"/>
<sequence length="121" mass="13033">MAPGLLLSVGGTPEPLIRSLQEHKPKAVCFLASQGSIDLVSEIKKKAIGLNFKDYKVIIDDINDTTHCYEKALVCCDFLEKEGISPQDIVVDFTGGTKVMSAALTLLAVSRNYQLSYIGGG</sequence>
<comment type="caution">
    <text evidence="1">The sequence shown here is derived from an EMBL/GenBank/DDBJ whole genome shotgun (WGS) entry which is preliminary data.</text>
</comment>
<reference evidence="1" key="1">
    <citation type="journal article" date="2014" name="Front. Microbiol.">
        <title>High frequency of phylogenetically diverse reductive dehalogenase-homologous genes in deep subseafloor sedimentary metagenomes.</title>
        <authorList>
            <person name="Kawai M."/>
            <person name="Futagami T."/>
            <person name="Toyoda A."/>
            <person name="Takaki Y."/>
            <person name="Nishi S."/>
            <person name="Hori S."/>
            <person name="Arai W."/>
            <person name="Tsubouchi T."/>
            <person name="Morono Y."/>
            <person name="Uchiyama I."/>
            <person name="Ito T."/>
            <person name="Fujiyama A."/>
            <person name="Inagaki F."/>
            <person name="Takami H."/>
        </authorList>
    </citation>
    <scope>NUCLEOTIDE SEQUENCE</scope>
    <source>
        <strain evidence="1">Expedition CK06-06</strain>
    </source>
</reference>
<proteinExistence type="predicted"/>
<dbReference type="EMBL" id="BARV01019323">
    <property type="protein sequence ID" value="GAI29689.1"/>
    <property type="molecule type" value="Genomic_DNA"/>
</dbReference>